<evidence type="ECO:0000256" key="3">
    <source>
        <dbReference type="ARBA" id="ARBA00022989"/>
    </source>
</evidence>
<gene>
    <name evidence="7" type="ordered locus">PAS_chr2-2_0124</name>
</gene>
<dbReference type="GO" id="GO:0005794">
    <property type="term" value="C:Golgi apparatus"/>
    <property type="evidence" value="ECO:0007669"/>
    <property type="project" value="TreeGrafter"/>
</dbReference>
<dbReference type="EMBL" id="FN392320">
    <property type="protein sequence ID" value="CAY69802.1"/>
    <property type="molecule type" value="Genomic_DNA"/>
</dbReference>
<evidence type="ECO:0000256" key="4">
    <source>
        <dbReference type="ARBA" id="ARBA00023136"/>
    </source>
</evidence>
<feature type="transmembrane region" description="Helical" evidence="6">
    <location>
        <begin position="57"/>
        <end position="84"/>
    </location>
</feature>
<keyword evidence="4 6" id="KW-0472">Membrane</keyword>
<dbReference type="HOGENOM" id="CLU_043563_1_0_1"/>
<feature type="transmembrane region" description="Helical" evidence="6">
    <location>
        <begin position="143"/>
        <end position="162"/>
    </location>
</feature>
<dbReference type="KEGG" id="ppa:PAS_chr2-2_0124"/>
<evidence type="ECO:0000313" key="8">
    <source>
        <dbReference type="Proteomes" id="UP000000314"/>
    </source>
</evidence>
<dbReference type="GeneID" id="8198702"/>
<protein>
    <submittedName>
        <fullName evidence="7">Uncharacterized protein</fullName>
    </submittedName>
</protein>
<feature type="compositionally biased region" description="Basic and acidic residues" evidence="5">
    <location>
        <begin position="333"/>
        <end position="343"/>
    </location>
</feature>
<keyword evidence="8" id="KW-1185">Reference proteome</keyword>
<dbReference type="AlphaFoldDB" id="C4R2S8"/>
<sequence>MLKGIHVTIVVELFVGILIFFSFTAYVLKSKSLGNSGESVRDIVIPMLELVPKTSFIFPWTFITGAFTDVNIIQFLIGAANIFFGTAYTEKQWNLEENVDGIQFFSAGFSETITYLLVSAFFTNLFTCLIKVIVATASSSYDPLVPVNHGSFVFLMPFLVVLKQYSPEHQVKFLNLRVKQIPFIVLVLSLFISIVLQKLTPFLPIWNSFLVSWTYLRFYQRLNVINDVLPDNTKNSIQGDASDTFNFMQFFPAPLHKYLKPLCRIFYHLLILFGLIKGFNDDERESGNLRSIRRINKTSQSRDIAERRRQVALKVLEERLGNDEPQSPEDQAVDNHKTEETTKTEVSVAQSV</sequence>
<feature type="transmembrane region" description="Helical" evidence="6">
    <location>
        <begin position="183"/>
        <end position="206"/>
    </location>
</feature>
<dbReference type="SMART" id="SM01160">
    <property type="entry name" value="DUF1751"/>
    <property type="match status" value="1"/>
</dbReference>
<feature type="transmembrane region" description="Helical" evidence="6">
    <location>
        <begin position="113"/>
        <end position="137"/>
    </location>
</feature>
<comment type="subcellular location">
    <subcellularLocation>
        <location evidence="1">Membrane</location>
        <topology evidence="1">Multi-pass membrane protein</topology>
    </subcellularLocation>
</comment>
<feature type="transmembrane region" description="Helical" evidence="6">
    <location>
        <begin position="7"/>
        <end position="28"/>
    </location>
</feature>
<dbReference type="Pfam" id="PF08551">
    <property type="entry name" value="DUF1751"/>
    <property type="match status" value="1"/>
</dbReference>
<dbReference type="eggNOG" id="KOG2890">
    <property type="taxonomic scope" value="Eukaryota"/>
</dbReference>
<dbReference type="PANTHER" id="PTHR13377:SF3">
    <property type="entry name" value="TRANSMEMBRANE PROTEIN 115"/>
    <property type="match status" value="1"/>
</dbReference>
<dbReference type="PANTHER" id="PTHR13377">
    <property type="entry name" value="PLACENTAL PROTEIN 6"/>
    <property type="match status" value="1"/>
</dbReference>
<evidence type="ECO:0000313" key="7">
    <source>
        <dbReference type="EMBL" id="CAY69802.1"/>
    </source>
</evidence>
<keyword evidence="2 6" id="KW-0812">Transmembrane</keyword>
<dbReference type="Proteomes" id="UP000000314">
    <property type="component" value="Chromosome 2"/>
</dbReference>
<organism evidence="7 8">
    <name type="scientific">Komagataella phaffii (strain GS115 / ATCC 20864)</name>
    <name type="common">Yeast</name>
    <name type="synonym">Pichia pastoris</name>
    <dbReference type="NCBI Taxonomy" id="644223"/>
    <lineage>
        <taxon>Eukaryota</taxon>
        <taxon>Fungi</taxon>
        <taxon>Dikarya</taxon>
        <taxon>Ascomycota</taxon>
        <taxon>Saccharomycotina</taxon>
        <taxon>Pichiomycetes</taxon>
        <taxon>Pichiales</taxon>
        <taxon>Pichiaceae</taxon>
        <taxon>Komagataella</taxon>
    </lineage>
</organism>
<evidence type="ECO:0000256" key="5">
    <source>
        <dbReference type="SAM" id="MobiDB-lite"/>
    </source>
</evidence>
<name>C4R2S8_KOMPG</name>
<reference evidence="7 8" key="1">
    <citation type="journal article" date="2009" name="Nat. Biotechnol.">
        <title>Genome sequence of the recombinant protein production host Pichia pastoris.</title>
        <authorList>
            <person name="De Schutter K."/>
            <person name="Lin Y.C."/>
            <person name="Tiels P."/>
            <person name="Van Hecke A."/>
            <person name="Glinka S."/>
            <person name="Weber-Lehmann J."/>
            <person name="Rouze P."/>
            <person name="Van de Peer Y."/>
            <person name="Callewaert N."/>
        </authorList>
    </citation>
    <scope>NUCLEOTIDE SEQUENCE [LARGE SCALE GENOMIC DNA]</scope>
    <source>
        <strain evidence="8">GS115 / ATCC 20864</strain>
    </source>
</reference>
<feature type="region of interest" description="Disordered" evidence="5">
    <location>
        <begin position="316"/>
        <end position="352"/>
    </location>
</feature>
<dbReference type="FunCoup" id="C4R2S8">
    <property type="interactions" value="616"/>
</dbReference>
<evidence type="ECO:0000256" key="1">
    <source>
        <dbReference type="ARBA" id="ARBA00004141"/>
    </source>
</evidence>
<dbReference type="GO" id="GO:0006890">
    <property type="term" value="P:retrograde vesicle-mediated transport, Golgi to endoplasmic reticulum"/>
    <property type="evidence" value="ECO:0007669"/>
    <property type="project" value="InterPro"/>
</dbReference>
<dbReference type="RefSeq" id="XP_002492082.1">
    <property type="nucleotide sequence ID" value="XM_002492037.1"/>
</dbReference>
<dbReference type="InParanoid" id="C4R2S8"/>
<evidence type="ECO:0000256" key="2">
    <source>
        <dbReference type="ARBA" id="ARBA00022692"/>
    </source>
</evidence>
<dbReference type="InterPro" id="IPR013861">
    <property type="entry name" value="TMEM115/Pdh1/Rbl19"/>
</dbReference>
<dbReference type="OMA" id="EIHFWEV"/>
<dbReference type="GO" id="GO:0016020">
    <property type="term" value="C:membrane"/>
    <property type="evidence" value="ECO:0007669"/>
    <property type="project" value="UniProtKB-SubCell"/>
</dbReference>
<evidence type="ECO:0000256" key="6">
    <source>
        <dbReference type="SAM" id="Phobius"/>
    </source>
</evidence>
<dbReference type="OrthoDB" id="73612at2759"/>
<accession>C4R2S8</accession>
<proteinExistence type="predicted"/>
<keyword evidence="3 6" id="KW-1133">Transmembrane helix</keyword>